<dbReference type="PANTHER" id="PTHR36838">
    <property type="entry name" value="AUXIN EFFLUX CARRIER FAMILY PROTEIN"/>
    <property type="match status" value="1"/>
</dbReference>
<keyword evidence="6 7" id="KW-0472">Membrane</keyword>
<feature type="transmembrane region" description="Helical" evidence="7">
    <location>
        <begin position="196"/>
        <end position="219"/>
    </location>
</feature>
<sequence length="311" mass="32725">MTGVLAGFAVIAIVIVIGYVSGRTGVLGEQPEQVLSRLVFYVLTPALLLDKLATTDVAVLFSDRLVVSSAAALVIAALHYGIARLLWRRTLGVATIGALASSYTNSSNLGIPIAVFVLHDTSYVAPLLLFQILVFSPIALTLLDVTERRGQGRTVPTWRTAITPVANPIVVGALVGLAISLMGWHPPNWLMSPVQLLGDASVPLALLVFGLSLGGVRVLAKGDSPRRDTVLACALKMAAMPLVAWAMARFLFGQTGHALFAQTVTAALPTAQNVLVYSLRYNRAVTLARDAGLITTALAIPVIMGVAALLT</sequence>
<comment type="caution">
    <text evidence="8">The sequence shown here is derived from an EMBL/GenBank/DDBJ whole genome shotgun (WGS) entry which is preliminary data.</text>
</comment>
<evidence type="ECO:0000256" key="5">
    <source>
        <dbReference type="ARBA" id="ARBA00022989"/>
    </source>
</evidence>
<keyword evidence="2" id="KW-0813">Transport</keyword>
<feature type="transmembrane region" description="Helical" evidence="7">
    <location>
        <begin position="65"/>
        <end position="87"/>
    </location>
</feature>
<comment type="subcellular location">
    <subcellularLocation>
        <location evidence="1">Membrane</location>
        <topology evidence="1">Multi-pass membrane protein</topology>
    </subcellularLocation>
</comment>
<keyword evidence="5 7" id="KW-1133">Transmembrane helix</keyword>
<evidence type="ECO:0000256" key="7">
    <source>
        <dbReference type="SAM" id="Phobius"/>
    </source>
</evidence>
<feature type="transmembrane region" description="Helical" evidence="7">
    <location>
        <begin position="291"/>
        <end position="310"/>
    </location>
</feature>
<dbReference type="InterPro" id="IPR004776">
    <property type="entry name" value="Mem_transp_PIN-like"/>
</dbReference>
<proteinExistence type="predicted"/>
<dbReference type="Pfam" id="PF03547">
    <property type="entry name" value="Mem_trans"/>
    <property type="match status" value="1"/>
</dbReference>
<feature type="transmembrane region" description="Helical" evidence="7">
    <location>
        <begin position="6"/>
        <end position="22"/>
    </location>
</feature>
<evidence type="ECO:0000256" key="1">
    <source>
        <dbReference type="ARBA" id="ARBA00004141"/>
    </source>
</evidence>
<reference evidence="9" key="1">
    <citation type="journal article" date="2019" name="Int. J. Syst. Evol. Microbiol.">
        <title>The Global Catalogue of Microorganisms (GCM) 10K type strain sequencing project: providing services to taxonomists for standard genome sequencing and annotation.</title>
        <authorList>
            <consortium name="The Broad Institute Genomics Platform"/>
            <consortium name="The Broad Institute Genome Sequencing Center for Infectious Disease"/>
            <person name="Wu L."/>
            <person name="Ma J."/>
        </authorList>
    </citation>
    <scope>NUCLEOTIDE SEQUENCE [LARGE SCALE GENOMIC DNA]</scope>
    <source>
        <strain evidence="9">JCM 17688</strain>
    </source>
</reference>
<gene>
    <name evidence="8" type="ORF">GCM10023147_25030</name>
</gene>
<feature type="transmembrane region" description="Helical" evidence="7">
    <location>
        <begin position="123"/>
        <end position="143"/>
    </location>
</feature>
<accession>A0ABP8JP94</accession>
<dbReference type="RefSeq" id="WP_344996019.1">
    <property type="nucleotide sequence ID" value="NZ_BAABFR010000035.1"/>
</dbReference>
<evidence type="ECO:0000256" key="2">
    <source>
        <dbReference type="ARBA" id="ARBA00022448"/>
    </source>
</evidence>
<evidence type="ECO:0000256" key="4">
    <source>
        <dbReference type="ARBA" id="ARBA00022692"/>
    </source>
</evidence>
<dbReference type="Proteomes" id="UP001500635">
    <property type="component" value="Unassembled WGS sequence"/>
</dbReference>
<feature type="transmembrane region" description="Helical" evidence="7">
    <location>
        <begin position="164"/>
        <end position="184"/>
    </location>
</feature>
<feature type="transmembrane region" description="Helical" evidence="7">
    <location>
        <begin position="94"/>
        <end position="117"/>
    </location>
</feature>
<keyword evidence="9" id="KW-1185">Reference proteome</keyword>
<feature type="transmembrane region" description="Helical" evidence="7">
    <location>
        <begin position="258"/>
        <end position="279"/>
    </location>
</feature>
<keyword evidence="4 7" id="KW-0812">Transmembrane</keyword>
<keyword evidence="3" id="KW-1003">Cell membrane</keyword>
<name>A0ABP8JP94_9ACTN</name>
<protein>
    <submittedName>
        <fullName evidence="8">AEC family transporter</fullName>
    </submittedName>
</protein>
<evidence type="ECO:0000313" key="9">
    <source>
        <dbReference type="Proteomes" id="UP001500635"/>
    </source>
</evidence>
<evidence type="ECO:0000313" key="8">
    <source>
        <dbReference type="EMBL" id="GAA4393894.1"/>
    </source>
</evidence>
<feature type="transmembrane region" description="Helical" evidence="7">
    <location>
        <begin position="231"/>
        <end position="252"/>
    </location>
</feature>
<evidence type="ECO:0000256" key="3">
    <source>
        <dbReference type="ARBA" id="ARBA00022475"/>
    </source>
</evidence>
<dbReference type="EMBL" id="BAABFR010000035">
    <property type="protein sequence ID" value="GAA4393894.1"/>
    <property type="molecule type" value="Genomic_DNA"/>
</dbReference>
<feature type="transmembrane region" description="Helical" evidence="7">
    <location>
        <begin position="34"/>
        <end position="53"/>
    </location>
</feature>
<dbReference type="PANTHER" id="PTHR36838:SF1">
    <property type="entry name" value="SLR1864 PROTEIN"/>
    <property type="match status" value="1"/>
</dbReference>
<evidence type="ECO:0000256" key="6">
    <source>
        <dbReference type="ARBA" id="ARBA00023136"/>
    </source>
</evidence>
<organism evidence="8 9">
    <name type="scientific">Tsukamurella soli</name>
    <dbReference type="NCBI Taxonomy" id="644556"/>
    <lineage>
        <taxon>Bacteria</taxon>
        <taxon>Bacillati</taxon>
        <taxon>Actinomycetota</taxon>
        <taxon>Actinomycetes</taxon>
        <taxon>Mycobacteriales</taxon>
        <taxon>Tsukamurellaceae</taxon>
        <taxon>Tsukamurella</taxon>
    </lineage>
</organism>